<evidence type="ECO:0000313" key="1">
    <source>
        <dbReference type="EMBL" id="QTA92220.1"/>
    </source>
</evidence>
<dbReference type="Proteomes" id="UP000663722">
    <property type="component" value="Chromosome"/>
</dbReference>
<proteinExistence type="predicted"/>
<protein>
    <submittedName>
        <fullName evidence="1">Uncharacterized protein</fullName>
    </submittedName>
</protein>
<reference evidence="1" key="1">
    <citation type="journal article" date="2021" name="Microb. Physiol.">
        <title>Proteogenomic Insights into the Physiology of Marine, Sulfate-Reducing, Filamentous Desulfonema limicola and Desulfonema magnum.</title>
        <authorList>
            <person name="Schnaars V."/>
            <person name="Wohlbrand L."/>
            <person name="Scheve S."/>
            <person name="Hinrichs C."/>
            <person name="Reinhardt R."/>
            <person name="Rabus R."/>
        </authorList>
    </citation>
    <scope>NUCLEOTIDE SEQUENCE</scope>
    <source>
        <strain evidence="1">4be13</strain>
    </source>
</reference>
<sequence length="52" mass="6001">MLPGDWEIRRKCLGFVNSRRALSILGILKSRFTGYRLRCISSLKTSTNITDR</sequence>
<dbReference type="KEGG" id="dmm:dnm_082960"/>
<name>A0A975GSM7_9BACT</name>
<evidence type="ECO:0000313" key="2">
    <source>
        <dbReference type="Proteomes" id="UP000663722"/>
    </source>
</evidence>
<keyword evidence="2" id="KW-1185">Reference proteome</keyword>
<accession>A0A975GSM7</accession>
<dbReference type="AlphaFoldDB" id="A0A975GSM7"/>
<gene>
    <name evidence="1" type="ORF">dnm_082960</name>
</gene>
<organism evidence="1 2">
    <name type="scientific">Desulfonema magnum</name>
    <dbReference type="NCBI Taxonomy" id="45655"/>
    <lineage>
        <taxon>Bacteria</taxon>
        <taxon>Pseudomonadati</taxon>
        <taxon>Thermodesulfobacteriota</taxon>
        <taxon>Desulfobacteria</taxon>
        <taxon>Desulfobacterales</taxon>
        <taxon>Desulfococcaceae</taxon>
        <taxon>Desulfonema</taxon>
    </lineage>
</organism>
<dbReference type="EMBL" id="CP061800">
    <property type="protein sequence ID" value="QTA92220.1"/>
    <property type="molecule type" value="Genomic_DNA"/>
</dbReference>